<dbReference type="Gene3D" id="1.25.40.10">
    <property type="entry name" value="Tetratricopeptide repeat domain"/>
    <property type="match status" value="1"/>
</dbReference>
<dbReference type="AlphaFoldDB" id="A0A1H6EL14"/>
<dbReference type="SUPFAM" id="SSF48452">
    <property type="entry name" value="TPR-like"/>
    <property type="match status" value="1"/>
</dbReference>
<dbReference type="Proteomes" id="UP000199690">
    <property type="component" value="Unassembled WGS sequence"/>
</dbReference>
<dbReference type="RefSeq" id="WP_235863923.1">
    <property type="nucleotide sequence ID" value="NZ_FNVB01000020.1"/>
</dbReference>
<evidence type="ECO:0000313" key="4">
    <source>
        <dbReference type="Proteomes" id="UP000236729"/>
    </source>
</evidence>
<dbReference type="InterPro" id="IPR011990">
    <property type="entry name" value="TPR-like_helical_dom_sf"/>
</dbReference>
<keyword evidence="3" id="KW-1185">Reference proteome</keyword>
<evidence type="ECO:0008006" key="5">
    <source>
        <dbReference type="Google" id="ProtNLM"/>
    </source>
</evidence>
<evidence type="ECO:0000313" key="3">
    <source>
        <dbReference type="Proteomes" id="UP000199690"/>
    </source>
</evidence>
<evidence type="ECO:0000313" key="2">
    <source>
        <dbReference type="EMBL" id="SFF28543.1"/>
    </source>
</evidence>
<dbReference type="SMR" id="A0A1H6EL14"/>
<name>A0A1H6EL14_9PSEU</name>
<gene>
    <name evidence="1" type="ORF">SAMN02982929_07125</name>
    <name evidence="2" type="ORF">SAMN05216506_12543</name>
</gene>
<dbReference type="EMBL" id="FOME01000025">
    <property type="protein sequence ID" value="SFF28543.1"/>
    <property type="molecule type" value="Genomic_DNA"/>
</dbReference>
<proteinExistence type="predicted"/>
<dbReference type="Proteomes" id="UP000236729">
    <property type="component" value="Unassembled WGS sequence"/>
</dbReference>
<sequence length="249" mass="28070">MRTRGLVELYGRDQITALHYLGRHARSWSRDQPDRAAELFFLAADAATHAGRLPEARRSARQIREFPGFDRYGQWLLEALDLHEIDAGPWEVFDAAPTAIRESAAHRWVLPMMLNRFCRDPWAAHEFGLAAHEQLRTTGMLAISAIALPWLVELECRLGRWDDAAAHAAEGVDLARDTRQRPREADFHAQLALLAAWRGDTAEARARAEQALQLAVPLHNNLAAAQATWAHQRWLRAMPSRRATGSPPC</sequence>
<dbReference type="EMBL" id="FNVB01000020">
    <property type="protein sequence ID" value="SEG98560.1"/>
    <property type="molecule type" value="Genomic_DNA"/>
</dbReference>
<accession>A0A1I2HGL0</accession>
<organism evidence="1 4">
    <name type="scientific">Saccharopolyspora kobensis</name>
    <dbReference type="NCBI Taxonomy" id="146035"/>
    <lineage>
        <taxon>Bacteria</taxon>
        <taxon>Bacillati</taxon>
        <taxon>Actinomycetota</taxon>
        <taxon>Actinomycetes</taxon>
        <taxon>Pseudonocardiales</taxon>
        <taxon>Pseudonocardiaceae</taxon>
        <taxon>Saccharopolyspora</taxon>
    </lineage>
</organism>
<reference evidence="1" key="1">
    <citation type="submission" date="2016-10" db="EMBL/GenBank/DDBJ databases">
        <authorList>
            <person name="de Groot N.N."/>
        </authorList>
    </citation>
    <scope>NUCLEOTIDE SEQUENCE [LARGE SCALE GENOMIC DNA]</scope>
    <source>
        <strain evidence="1">ATCC 20501</strain>
    </source>
</reference>
<accession>A0A1H6EL14</accession>
<reference evidence="3 4" key="2">
    <citation type="submission" date="2016-10" db="EMBL/GenBank/DDBJ databases">
        <authorList>
            <person name="Varghese N."/>
            <person name="Submissions S."/>
        </authorList>
    </citation>
    <scope>NUCLEOTIDE SEQUENCE [LARGE SCALE GENOMIC DNA]</scope>
    <source>
        <strain evidence="4">ATCC 20501</strain>
        <strain evidence="2 3">CGMCC 4.3529</strain>
    </source>
</reference>
<protein>
    <recommendedName>
        <fullName evidence="5">MalT-like TPR region domain-containing protein</fullName>
    </recommendedName>
</protein>
<evidence type="ECO:0000313" key="1">
    <source>
        <dbReference type="EMBL" id="SEG98560.1"/>
    </source>
</evidence>